<evidence type="ECO:0000313" key="3">
    <source>
        <dbReference type="EMBL" id="BAO45250.1"/>
    </source>
</evidence>
<gene>
    <name evidence="3" type="ORF">TBH_C2340</name>
</gene>
<evidence type="ECO:0000256" key="1">
    <source>
        <dbReference type="SAM" id="SignalP"/>
    </source>
</evidence>
<reference evidence="3 4" key="1">
    <citation type="journal article" date="2014" name="PLoS ONE">
        <title>Physiological and genomic features of a novel sulfur-oxidizing gammaproteobacterium belonging to a previously uncultivated symbiotic lineage isolated from a hydrothermal vent.</title>
        <authorList>
            <person name="Nunoura T."/>
            <person name="Takaki Y."/>
            <person name="Kazama H."/>
            <person name="Kakuta J."/>
            <person name="Shimamura S."/>
            <person name="Makita H."/>
            <person name="Hirai M."/>
            <person name="Miyazaki M."/>
            <person name="Takai K."/>
        </authorList>
    </citation>
    <scope>NUCLEOTIDE SEQUENCE [LARGE SCALE GENOMIC DNA]</scope>
    <source>
        <strain evidence="3 4">Hiromi1</strain>
    </source>
</reference>
<feature type="chain" id="PRO_5031331758" description="VWFA domain-containing protein" evidence="1">
    <location>
        <begin position="29"/>
        <end position="1048"/>
    </location>
</feature>
<name>A0A7U6JK34_9GAMM</name>
<dbReference type="Gene3D" id="3.40.50.410">
    <property type="entry name" value="von Willebrand factor, type A domain"/>
    <property type="match status" value="1"/>
</dbReference>
<feature type="signal peptide" evidence="1">
    <location>
        <begin position="1"/>
        <end position="28"/>
    </location>
</feature>
<dbReference type="KEGG" id="tbn:TBH_C2340"/>
<dbReference type="InterPro" id="IPR011047">
    <property type="entry name" value="Quinoprotein_ADH-like_sf"/>
</dbReference>
<dbReference type="SMART" id="SM00327">
    <property type="entry name" value="VWA"/>
    <property type="match status" value="1"/>
</dbReference>
<dbReference type="EMBL" id="AP012273">
    <property type="protein sequence ID" value="BAO45250.1"/>
    <property type="molecule type" value="Genomic_DNA"/>
</dbReference>
<dbReference type="AlphaFoldDB" id="A0A7U6JK34"/>
<dbReference type="Pfam" id="PF13519">
    <property type="entry name" value="VWA_2"/>
    <property type="match status" value="1"/>
</dbReference>
<dbReference type="Proteomes" id="UP000031631">
    <property type="component" value="Chromosome"/>
</dbReference>
<dbReference type="RefSeq" id="WP_041068668.1">
    <property type="nucleotide sequence ID" value="NZ_AP012273.1"/>
</dbReference>
<protein>
    <recommendedName>
        <fullName evidence="2">VWFA domain-containing protein</fullName>
    </recommendedName>
</protein>
<dbReference type="SUPFAM" id="SSF50998">
    <property type="entry name" value="Quinoprotein alcohol dehydrogenase-like"/>
    <property type="match status" value="1"/>
</dbReference>
<dbReference type="SMART" id="SM00564">
    <property type="entry name" value="PQQ"/>
    <property type="match status" value="1"/>
</dbReference>
<keyword evidence="4" id="KW-1185">Reference proteome</keyword>
<dbReference type="SUPFAM" id="SSF53300">
    <property type="entry name" value="vWA-like"/>
    <property type="match status" value="1"/>
</dbReference>
<feature type="domain" description="VWFA" evidence="2">
    <location>
        <begin position="45"/>
        <end position="308"/>
    </location>
</feature>
<keyword evidence="1" id="KW-0732">Signal</keyword>
<accession>A0A7U6JK34</accession>
<dbReference type="InterPro" id="IPR015943">
    <property type="entry name" value="WD40/YVTN_repeat-like_dom_sf"/>
</dbReference>
<evidence type="ECO:0000259" key="2">
    <source>
        <dbReference type="PROSITE" id="PS50234"/>
    </source>
</evidence>
<evidence type="ECO:0000313" key="4">
    <source>
        <dbReference type="Proteomes" id="UP000031631"/>
    </source>
</evidence>
<dbReference type="InterPro" id="IPR036465">
    <property type="entry name" value="vWFA_dom_sf"/>
</dbReference>
<organism evidence="3 4">
    <name type="scientific">Thiolapillus brandeum</name>
    <dbReference type="NCBI Taxonomy" id="1076588"/>
    <lineage>
        <taxon>Bacteria</taxon>
        <taxon>Pseudomonadati</taxon>
        <taxon>Pseudomonadota</taxon>
        <taxon>Gammaproteobacteria</taxon>
        <taxon>Chromatiales</taxon>
        <taxon>Sedimenticolaceae</taxon>
        <taxon>Thiolapillus</taxon>
    </lineage>
</organism>
<dbReference type="InterPro" id="IPR002035">
    <property type="entry name" value="VWF_A"/>
</dbReference>
<dbReference type="Gene3D" id="2.130.10.10">
    <property type="entry name" value="YVTN repeat-like/Quinoprotein amine dehydrogenase"/>
    <property type="match status" value="1"/>
</dbReference>
<dbReference type="InterPro" id="IPR018391">
    <property type="entry name" value="PQQ_b-propeller_rpt"/>
</dbReference>
<dbReference type="PROSITE" id="PS50234">
    <property type="entry name" value="VWFA"/>
    <property type="match status" value="1"/>
</dbReference>
<sequence>MNQSHSKKRILAVSAILSSSIAATSAHADDVEVYVVPPSDPVAPNVLFVLDESGSMNWGTPKRMNQLKSAMTTVLNDTANDDINAGILAYTTRSHPTRIVHNFGLIKDNRAAMVSAVNSLTPQGGTPSVHALASAARWYEAGFRGQSSPIGSNAAGNWCKPNYIVFLSDGSPNSNYYTNDIGGTLTLSTNPDRYRGTNCATGVNFLGGNPYTGNGSGGSCSGEIGQWAVNTDLKTGGEWDWATEDSVHNPANKRVQNITIHTIGMAMGDSTPPASSRERFMKWVANQGNGSYFPAGNAAQLSAAFQQILNEAKTSIPYTYTAPSIPFDQNNAAISGDDIYVPVFKPGVHQGWYGNLKKYTISYELSIPGDPNSPKKIVIRDKNNDPAIDSNFLFVDATDKWNDGASDGGDPVLGGSTSHFSVSSPNSRNLYTYLGSDDDLTATVNRVESTNTNLDISILGDLDAIIALAPLGGSFNAKKTALLNWLTWTADLTLPDGNGSSVTVSHKNEMGAPLHTHPAVVREGGNEYVFIATTEGILHALDGDTGEELWAFMPDDLLHTVADNFIGDWNETKPHAANGEPIPANDHGHVTKPIYGLDGPTIVYTADDGHRYLVQGMRRGGNNYYALDITNPTSPRMAWRIFGGSGSFGQLGQTWSKPIFTTLEIEGAAEQEVLIFGGGYDTNQDDSFIDNNNDGVFNGGDTAIGRSNDAVGKAIYIVNPKTGALIRAITDSDLVEGDMNNAIAGDILPVDINANGVTDRLYAADVGGRLIRVDIPDSALASLTGSNDLTATVVADVNDPSDPGENGTDYQRFFNTPEVAYFNRGGVQYLALMITSGHRPEPLSKSVAHDRFYMIKDPNVWSAPFDTDGDGSPDYPEPIKESGLYDATANLIQDGTAAQKVTAQNALNAAAGWLIDLAAGEKGFSAAKVYDYAVLFTTYNGDRSPSTDACDALNTQGESQFYALDMTNGASIFAEMDGDNSTKDIGDRKKLLNVPGMPPAPALMFPKAVDANGNVKLGGEVLAIVGLEEAARWPDRFHPISWEEVTED</sequence>
<proteinExistence type="predicted"/>